<dbReference type="PANTHER" id="PTHR23309">
    <property type="entry name" value="3-HYDROXYACYL-COA DEHYROGENASE"/>
    <property type="match status" value="1"/>
</dbReference>
<dbReference type="SUPFAM" id="SSF51735">
    <property type="entry name" value="NAD(P)-binding Rossmann-fold domains"/>
    <property type="match status" value="1"/>
</dbReference>
<dbReference type="STRING" id="530584.SAMN05421630_102199"/>
<protein>
    <submittedName>
        <fullName evidence="8">3-hydroxyacyl-CoA dehydrogenase</fullName>
    </submittedName>
</protein>
<evidence type="ECO:0000256" key="5">
    <source>
        <dbReference type="ARBA" id="ARBA00023239"/>
    </source>
</evidence>
<dbReference type="InterPro" id="IPR006108">
    <property type="entry name" value="3HC_DH_C"/>
</dbReference>
<keyword evidence="4" id="KW-0413">Isomerase</keyword>
<dbReference type="EMBL" id="FMZE01000002">
    <property type="protein sequence ID" value="SDC46190.1"/>
    <property type="molecule type" value="Genomic_DNA"/>
</dbReference>
<dbReference type="PANTHER" id="PTHR23309:SF51">
    <property type="entry name" value="3-HYDROXYACYL-COA DEHYDROGENASE-RELATED"/>
    <property type="match status" value="1"/>
</dbReference>
<evidence type="ECO:0000313" key="8">
    <source>
        <dbReference type="EMBL" id="SDC46190.1"/>
    </source>
</evidence>
<comment type="similarity">
    <text evidence="2">Belongs to the 3-hydroxyacyl-CoA dehydrogenase family.</text>
</comment>
<dbReference type="Pfam" id="PF00725">
    <property type="entry name" value="3HCDH"/>
    <property type="match status" value="1"/>
</dbReference>
<evidence type="ECO:0000256" key="6">
    <source>
        <dbReference type="ARBA" id="ARBA00023268"/>
    </source>
</evidence>
<comment type="pathway">
    <text evidence="1">Lipid metabolism; butanoate metabolism.</text>
</comment>
<dbReference type="InterPro" id="IPR008927">
    <property type="entry name" value="6-PGluconate_DH-like_C_sf"/>
</dbReference>
<keyword evidence="6" id="KW-0511">Multifunctional enzyme</keyword>
<evidence type="ECO:0000256" key="4">
    <source>
        <dbReference type="ARBA" id="ARBA00023235"/>
    </source>
</evidence>
<organism evidence="8 9">
    <name type="scientific">Prauserella marina</name>
    <dbReference type="NCBI Taxonomy" id="530584"/>
    <lineage>
        <taxon>Bacteria</taxon>
        <taxon>Bacillati</taxon>
        <taxon>Actinomycetota</taxon>
        <taxon>Actinomycetes</taxon>
        <taxon>Pseudonocardiales</taxon>
        <taxon>Pseudonocardiaceae</taxon>
        <taxon>Prauserella</taxon>
    </lineage>
</organism>
<dbReference type="FunFam" id="1.10.1040.50:FF:000006">
    <property type="entry name" value="Peroxisomal bifunctional enzyme"/>
    <property type="match status" value="1"/>
</dbReference>
<dbReference type="AlphaFoldDB" id="A0A1G6LSG3"/>
<dbReference type="SUPFAM" id="SSF48179">
    <property type="entry name" value="6-phosphogluconate dehydrogenase C-terminal domain-like"/>
    <property type="match status" value="2"/>
</dbReference>
<feature type="region of interest" description="Disordered" evidence="7">
    <location>
        <begin position="71"/>
        <end position="98"/>
    </location>
</feature>
<name>A0A1G6LSG3_9PSEU</name>
<sequence>MIRQDRELLARLSSVNTRLGEAVVELLHRQDGGLLPAEGLRALGHHLQGITADLLNRADELDAVVIDRPPSREVTSRWPPTATGGESMNTVPTSPEPDDELALRYLRQAESAAGTAPDAEPRDVGRIGVVGAGTMGAGIATVFLQAGFPVTVVEQSVEALERGVERISAIQDKAVARGKADRAEADRRLAALTAGTDQASLGDCDVVVEAVFEDMEVKKALLSRLATIVKPGAVLASNTSYLDLDELAEASGRPRDVVGLHFFSPAHVMRLLEVVRGAKTGEDTLATALWLGRKTGKLPVVAGVCDGFIGNRVYNAYRVQCEFMVEEGALPEEIDAALEGFGFAMGPFTVWDMSGLDIAKATRQRQAATRDPRERMPKVLDVLYERGRLGRKTGAGWYAYPDDGERQVDPAVHEVIRAVVERNGVEPRTLSPDEIVRRALGVIVNEAMLVLADGIAERASDIDLVLANGYGFPKKRGGPLFWAHDHRDQVTTGIDEAERATGFGFRRGRLPW</sequence>
<dbReference type="Gene3D" id="1.10.1040.50">
    <property type="match status" value="1"/>
</dbReference>
<evidence type="ECO:0000313" key="9">
    <source>
        <dbReference type="Proteomes" id="UP000199494"/>
    </source>
</evidence>
<evidence type="ECO:0000256" key="2">
    <source>
        <dbReference type="ARBA" id="ARBA00009463"/>
    </source>
</evidence>
<dbReference type="GO" id="GO:0016616">
    <property type="term" value="F:oxidoreductase activity, acting on the CH-OH group of donors, NAD or NADP as acceptor"/>
    <property type="evidence" value="ECO:0007669"/>
    <property type="project" value="InterPro"/>
</dbReference>
<evidence type="ECO:0000256" key="3">
    <source>
        <dbReference type="ARBA" id="ARBA00023002"/>
    </source>
</evidence>
<dbReference type="GO" id="GO:0016829">
    <property type="term" value="F:lyase activity"/>
    <property type="evidence" value="ECO:0007669"/>
    <property type="project" value="UniProtKB-KW"/>
</dbReference>
<keyword evidence="9" id="KW-1185">Reference proteome</keyword>
<dbReference type="OrthoDB" id="3557068at2"/>
<keyword evidence="5" id="KW-0456">Lyase</keyword>
<dbReference type="Proteomes" id="UP000199494">
    <property type="component" value="Unassembled WGS sequence"/>
</dbReference>
<dbReference type="GO" id="GO:0070403">
    <property type="term" value="F:NAD+ binding"/>
    <property type="evidence" value="ECO:0007669"/>
    <property type="project" value="InterPro"/>
</dbReference>
<gene>
    <name evidence="8" type="ORF">SAMN05421630_102199</name>
</gene>
<dbReference type="InterPro" id="IPR006176">
    <property type="entry name" value="3-OHacyl-CoA_DH_NAD-bd"/>
</dbReference>
<evidence type="ECO:0000256" key="1">
    <source>
        <dbReference type="ARBA" id="ARBA00005086"/>
    </source>
</evidence>
<reference evidence="8 9" key="1">
    <citation type="submission" date="2016-10" db="EMBL/GenBank/DDBJ databases">
        <authorList>
            <person name="de Groot N.N."/>
        </authorList>
    </citation>
    <scope>NUCLEOTIDE SEQUENCE [LARGE SCALE GENOMIC DNA]</scope>
    <source>
        <strain evidence="8 9">CGMCC 4.5506</strain>
    </source>
</reference>
<dbReference type="RefSeq" id="WP_143021344.1">
    <property type="nucleotide sequence ID" value="NZ_CP016353.1"/>
</dbReference>
<accession>A0A1G6LSG3</accession>
<dbReference type="GO" id="GO:0006631">
    <property type="term" value="P:fatty acid metabolic process"/>
    <property type="evidence" value="ECO:0007669"/>
    <property type="project" value="InterPro"/>
</dbReference>
<dbReference type="GO" id="GO:0016853">
    <property type="term" value="F:isomerase activity"/>
    <property type="evidence" value="ECO:0007669"/>
    <property type="project" value="UniProtKB-KW"/>
</dbReference>
<dbReference type="Gene3D" id="3.40.50.720">
    <property type="entry name" value="NAD(P)-binding Rossmann-like Domain"/>
    <property type="match status" value="1"/>
</dbReference>
<feature type="compositionally biased region" description="Polar residues" evidence="7">
    <location>
        <begin position="84"/>
        <end position="93"/>
    </location>
</feature>
<keyword evidence="3" id="KW-0560">Oxidoreductase</keyword>
<proteinExistence type="inferred from homology"/>
<dbReference type="FunFam" id="3.40.50.720:FF:000009">
    <property type="entry name" value="Fatty oxidation complex, alpha subunit"/>
    <property type="match status" value="1"/>
</dbReference>
<dbReference type="Pfam" id="PF02737">
    <property type="entry name" value="3HCDH_N"/>
    <property type="match status" value="1"/>
</dbReference>
<evidence type="ECO:0000256" key="7">
    <source>
        <dbReference type="SAM" id="MobiDB-lite"/>
    </source>
</evidence>
<dbReference type="InterPro" id="IPR036291">
    <property type="entry name" value="NAD(P)-bd_dom_sf"/>
</dbReference>